<keyword evidence="3" id="KW-1185">Reference proteome</keyword>
<dbReference type="SMART" id="SM00460">
    <property type="entry name" value="TGc"/>
    <property type="match status" value="1"/>
</dbReference>
<sequence>MTTARPLPRVRIALEIDLAYRIDAPGADFILNIQPAHTSCQSVAAEQLSLNQSIAAQIETDALTGNRYLRLRALPGELKVAYRATVDVQHHHADPDELAEIPIARLPLDALQYIYPSRYCESDKLLRLAMKEFGNLPQGYRRVQAIKEWVQRQITYVSNTSNPRTSAVDTLVEQAGVCRDFSHLMIALCRAVNIPARFTTGTDFGADRTLGPPDFHAYVEVLVGNRWYIFDPSATGIPMGFVRIGTGRDAADVAFATIFGGVIATAAPLIRAVAADNPAAGFSLPAHTDLAVSTASA</sequence>
<evidence type="ECO:0000259" key="1">
    <source>
        <dbReference type="SMART" id="SM00460"/>
    </source>
</evidence>
<dbReference type="Proteomes" id="UP000318141">
    <property type="component" value="Unassembled WGS sequence"/>
</dbReference>
<comment type="caution">
    <text evidence="2">The sequence shown here is derived from an EMBL/GenBank/DDBJ whole genome shotgun (WGS) entry which is preliminary data.</text>
</comment>
<keyword evidence="2" id="KW-0378">Hydrolase</keyword>
<dbReference type="InterPro" id="IPR038765">
    <property type="entry name" value="Papain-like_cys_pep_sf"/>
</dbReference>
<dbReference type="Pfam" id="PF21295">
    <property type="entry name" value="Bact_transglu_N_2"/>
    <property type="match status" value="1"/>
</dbReference>
<gene>
    <name evidence="2" type="ORF">L602_000800001290</name>
</gene>
<dbReference type="EMBL" id="VLJN01000066">
    <property type="protein sequence ID" value="TWG79060.1"/>
    <property type="molecule type" value="Genomic_DNA"/>
</dbReference>
<dbReference type="InterPro" id="IPR048930">
    <property type="entry name" value="Bact_transglu_N_2"/>
</dbReference>
<name>A0A562B2D1_9BURK</name>
<evidence type="ECO:0000313" key="3">
    <source>
        <dbReference type="Proteomes" id="UP000318141"/>
    </source>
</evidence>
<dbReference type="Gene3D" id="3.10.620.30">
    <property type="match status" value="1"/>
</dbReference>
<dbReference type="PANTHER" id="PTHR33490">
    <property type="entry name" value="BLR5614 PROTEIN-RELATED"/>
    <property type="match status" value="1"/>
</dbReference>
<dbReference type="AlphaFoldDB" id="A0A562B2D1"/>
<dbReference type="SUPFAM" id="SSF54001">
    <property type="entry name" value="Cysteine proteinases"/>
    <property type="match status" value="1"/>
</dbReference>
<feature type="domain" description="Transglutaminase-like" evidence="1">
    <location>
        <begin position="170"/>
        <end position="234"/>
    </location>
</feature>
<dbReference type="InterPro" id="IPR002931">
    <property type="entry name" value="Transglutaminase-like"/>
</dbReference>
<protein>
    <submittedName>
        <fullName evidence="2">Transglutaminase-like putative cysteine protease</fullName>
    </submittedName>
</protein>
<accession>A0A562B2D1</accession>
<reference evidence="2 3" key="1">
    <citation type="submission" date="2019-07" db="EMBL/GenBank/DDBJ databases">
        <title>Genome sequencing of lignin-degrading bacterial isolates.</title>
        <authorList>
            <person name="Gladden J."/>
        </authorList>
    </citation>
    <scope>NUCLEOTIDE SEQUENCE [LARGE SCALE GENOMIC DNA]</scope>
    <source>
        <strain evidence="2 3">J11</strain>
    </source>
</reference>
<proteinExistence type="predicted"/>
<dbReference type="OrthoDB" id="5438043at2"/>
<dbReference type="Gene3D" id="2.60.40.2250">
    <property type="match status" value="1"/>
</dbReference>
<dbReference type="GO" id="GO:0006508">
    <property type="term" value="P:proteolysis"/>
    <property type="evidence" value="ECO:0007669"/>
    <property type="project" value="UniProtKB-KW"/>
</dbReference>
<dbReference type="GO" id="GO:0008233">
    <property type="term" value="F:peptidase activity"/>
    <property type="evidence" value="ECO:0007669"/>
    <property type="project" value="UniProtKB-KW"/>
</dbReference>
<dbReference type="PANTHER" id="PTHR33490:SF12">
    <property type="entry name" value="BLL5557 PROTEIN"/>
    <property type="match status" value="1"/>
</dbReference>
<organism evidence="2 3">
    <name type="scientific">Cupriavidus gilardii J11</name>
    <dbReference type="NCBI Taxonomy" id="936133"/>
    <lineage>
        <taxon>Bacteria</taxon>
        <taxon>Pseudomonadati</taxon>
        <taxon>Pseudomonadota</taxon>
        <taxon>Betaproteobacteria</taxon>
        <taxon>Burkholderiales</taxon>
        <taxon>Burkholderiaceae</taxon>
        <taxon>Cupriavidus</taxon>
    </lineage>
</organism>
<dbReference type="Pfam" id="PF01841">
    <property type="entry name" value="Transglut_core"/>
    <property type="match status" value="1"/>
</dbReference>
<keyword evidence="2" id="KW-0645">Protease</keyword>
<evidence type="ECO:0000313" key="2">
    <source>
        <dbReference type="EMBL" id="TWG79060.1"/>
    </source>
</evidence>